<reference evidence="3" key="1">
    <citation type="submission" date="2016-06" db="UniProtKB">
        <authorList>
            <consortium name="WormBaseParasite"/>
        </authorList>
    </citation>
    <scope>IDENTIFICATION</scope>
</reference>
<reference evidence="1 2" key="2">
    <citation type="submission" date="2018-11" db="EMBL/GenBank/DDBJ databases">
        <authorList>
            <consortium name="Pathogen Informatics"/>
        </authorList>
    </citation>
    <scope>NUCLEOTIDE SEQUENCE [LARGE SCALE GENOMIC DNA]</scope>
    <source>
        <strain evidence="1 2">NST_G2</strain>
    </source>
</reference>
<accession>A0A183SG47</accession>
<gene>
    <name evidence="1" type="ORF">SSLN_LOCUS3195</name>
</gene>
<proteinExistence type="predicted"/>
<dbReference type="WBParaSite" id="SSLN_0000329501-mRNA-1">
    <property type="protein sequence ID" value="SSLN_0000329501-mRNA-1"/>
    <property type="gene ID" value="SSLN_0000329501"/>
</dbReference>
<protein>
    <submittedName>
        <fullName evidence="3">Plug domain-containing protein</fullName>
    </submittedName>
</protein>
<dbReference type="AlphaFoldDB" id="A0A183SG47"/>
<evidence type="ECO:0000313" key="1">
    <source>
        <dbReference type="EMBL" id="VDL89580.1"/>
    </source>
</evidence>
<evidence type="ECO:0000313" key="2">
    <source>
        <dbReference type="Proteomes" id="UP000275846"/>
    </source>
</evidence>
<dbReference type="EMBL" id="UYSU01032459">
    <property type="protein sequence ID" value="VDL89580.1"/>
    <property type="molecule type" value="Genomic_DNA"/>
</dbReference>
<evidence type="ECO:0000313" key="3">
    <source>
        <dbReference type="WBParaSite" id="SSLN_0000329501-mRNA-1"/>
    </source>
</evidence>
<keyword evidence="2" id="KW-1185">Reference proteome</keyword>
<dbReference type="Proteomes" id="UP000275846">
    <property type="component" value="Unassembled WGS sequence"/>
</dbReference>
<name>A0A183SG47_SCHSO</name>
<organism evidence="3">
    <name type="scientific">Schistocephalus solidus</name>
    <name type="common">Tapeworm</name>
    <dbReference type="NCBI Taxonomy" id="70667"/>
    <lineage>
        <taxon>Eukaryota</taxon>
        <taxon>Metazoa</taxon>
        <taxon>Spiralia</taxon>
        <taxon>Lophotrochozoa</taxon>
        <taxon>Platyhelminthes</taxon>
        <taxon>Cestoda</taxon>
        <taxon>Eucestoda</taxon>
        <taxon>Diphyllobothriidea</taxon>
        <taxon>Diphyllobothriidae</taxon>
        <taxon>Schistocephalus</taxon>
    </lineage>
</organism>
<sequence>MAWMRRISVRSRTSVSGILTRNFGFSILRSQLPGLVRVDSPGLRSVVEHRQANGLVHLQFGVQVNTVAISHGGLQPVGGLTGFGDKLSNLVIDSRVV</sequence>